<reference evidence="2 3" key="1">
    <citation type="submission" date="2017-03" db="EMBL/GenBank/DDBJ databases">
        <title>Draft genome sequence of Moraxella equi CCUG 4950T type strain.</title>
        <authorList>
            <person name="Salva-Serra F."/>
            <person name="Engstrom-Jakobsson H."/>
            <person name="Thorell K."/>
            <person name="Jaen-Luchoro D."/>
            <person name="Gonzales-Siles L."/>
            <person name="Karlsson R."/>
            <person name="Yazdan S."/>
            <person name="Boulund F."/>
            <person name="Johnning A."/>
            <person name="Engstrand L."/>
            <person name="Kristiansson E."/>
            <person name="Moore E."/>
        </authorList>
    </citation>
    <scope>NUCLEOTIDE SEQUENCE [LARGE SCALE GENOMIC DNA]</scope>
    <source>
        <strain evidence="2 3">CCUG 4950</strain>
    </source>
</reference>
<dbReference type="Proteomes" id="UP000190777">
    <property type="component" value="Unassembled WGS sequence"/>
</dbReference>
<evidence type="ECO:0000259" key="1">
    <source>
        <dbReference type="Pfam" id="PF01850"/>
    </source>
</evidence>
<organism evidence="2 3">
    <name type="scientific">Moraxella equi</name>
    <dbReference type="NCBI Taxonomy" id="60442"/>
    <lineage>
        <taxon>Bacteria</taxon>
        <taxon>Pseudomonadati</taxon>
        <taxon>Pseudomonadota</taxon>
        <taxon>Gammaproteobacteria</taxon>
        <taxon>Moraxellales</taxon>
        <taxon>Moraxellaceae</taxon>
        <taxon>Moraxella</taxon>
    </lineage>
</organism>
<dbReference type="InterPro" id="IPR029060">
    <property type="entry name" value="PIN-like_dom_sf"/>
</dbReference>
<dbReference type="EMBL" id="MXAP01000049">
    <property type="protein sequence ID" value="OPH38819.1"/>
    <property type="molecule type" value="Genomic_DNA"/>
</dbReference>
<proteinExistence type="predicted"/>
<accession>A0ABX3NJ22</accession>
<feature type="domain" description="PIN" evidence="1">
    <location>
        <begin position="17"/>
        <end position="133"/>
    </location>
</feature>
<keyword evidence="3" id="KW-1185">Reference proteome</keyword>
<evidence type="ECO:0000313" key="3">
    <source>
        <dbReference type="Proteomes" id="UP000190777"/>
    </source>
</evidence>
<name>A0ABX3NJ22_9GAMM</name>
<dbReference type="SUPFAM" id="SSF88723">
    <property type="entry name" value="PIN domain-like"/>
    <property type="match status" value="1"/>
</dbReference>
<evidence type="ECO:0000313" key="2">
    <source>
        <dbReference type="EMBL" id="OPH38819.1"/>
    </source>
</evidence>
<dbReference type="Pfam" id="PF01850">
    <property type="entry name" value="PIN"/>
    <property type="match status" value="1"/>
</dbReference>
<comment type="caution">
    <text evidence="2">The sequence shown here is derived from an EMBL/GenBank/DDBJ whole genome shotgun (WGS) entry which is preliminary data.</text>
</comment>
<sequence length="146" mass="17201">MSKRWLHKRYWKNMAKILIDTGVFVALFDNKDKYHKKSVQFIKDNKKPLITSLACVTETLFLLKNPMNRKGFLNWLHLARIEIAEFSHKDMPALAELMSQYSNVPMDFADACLVHLAQRETLSHIATIDSDFRIYRIHGYPFRVMI</sequence>
<protein>
    <recommendedName>
        <fullName evidence="1">PIN domain-containing protein</fullName>
    </recommendedName>
</protein>
<dbReference type="InterPro" id="IPR002716">
    <property type="entry name" value="PIN_dom"/>
</dbReference>
<dbReference type="Gene3D" id="3.40.50.1010">
    <property type="entry name" value="5'-nuclease"/>
    <property type="match status" value="1"/>
</dbReference>
<gene>
    <name evidence="2" type="ORF">B5J93_05225</name>
</gene>